<dbReference type="Proteomes" id="UP000706525">
    <property type="component" value="Unassembled WGS sequence"/>
</dbReference>
<proteinExistence type="predicted"/>
<accession>A0ABM8XCC5</accession>
<dbReference type="EMBL" id="CAJZAG010000007">
    <property type="protein sequence ID" value="CAG9177719.1"/>
    <property type="molecule type" value="Genomic_DNA"/>
</dbReference>
<protein>
    <submittedName>
        <fullName evidence="2">Uncharacterized protein</fullName>
    </submittedName>
</protein>
<feature type="transmembrane region" description="Helical" evidence="1">
    <location>
        <begin position="21"/>
        <end position="44"/>
    </location>
</feature>
<organism evidence="2 3">
    <name type="scientific">Cupriavidus pampae</name>
    <dbReference type="NCBI Taxonomy" id="659251"/>
    <lineage>
        <taxon>Bacteria</taxon>
        <taxon>Pseudomonadati</taxon>
        <taxon>Pseudomonadota</taxon>
        <taxon>Betaproteobacteria</taxon>
        <taxon>Burkholderiales</taxon>
        <taxon>Burkholderiaceae</taxon>
        <taxon>Cupriavidus</taxon>
    </lineage>
</organism>
<keyword evidence="1" id="KW-0812">Transmembrane</keyword>
<evidence type="ECO:0000256" key="1">
    <source>
        <dbReference type="SAM" id="Phobius"/>
    </source>
</evidence>
<gene>
    <name evidence="2" type="ORF">LMG32289_03884</name>
</gene>
<evidence type="ECO:0000313" key="2">
    <source>
        <dbReference type="EMBL" id="CAG9177719.1"/>
    </source>
</evidence>
<keyword evidence="1" id="KW-1133">Transmembrane helix</keyword>
<keyword evidence="3" id="KW-1185">Reference proteome</keyword>
<feature type="transmembrane region" description="Helical" evidence="1">
    <location>
        <begin position="104"/>
        <end position="131"/>
    </location>
</feature>
<name>A0ABM8XCC5_9BURK</name>
<keyword evidence="1" id="KW-0472">Membrane</keyword>
<evidence type="ECO:0000313" key="3">
    <source>
        <dbReference type="Proteomes" id="UP000706525"/>
    </source>
</evidence>
<feature type="transmembrane region" description="Helical" evidence="1">
    <location>
        <begin position="50"/>
        <end position="83"/>
    </location>
</feature>
<sequence>MQQMLQGLSGMLTQAIMDWGLEVVKHVAIINAAGLAGATALAAAPSKAEAIVAVTPFLVGLLLAVVVMGVIFLFSFFIGLWYQHRLSRFMFGVGRASSLRPSKWVFFAMAIQWLAVAAAIAAFTIGMVRLIGVVG</sequence>
<reference evidence="2 3" key="1">
    <citation type="submission" date="2021-08" db="EMBL/GenBank/DDBJ databases">
        <authorList>
            <person name="Peeters C."/>
        </authorList>
    </citation>
    <scope>NUCLEOTIDE SEQUENCE [LARGE SCALE GENOMIC DNA]</scope>
    <source>
        <strain evidence="2 3">LMG 32289</strain>
    </source>
</reference>
<comment type="caution">
    <text evidence="2">The sequence shown here is derived from an EMBL/GenBank/DDBJ whole genome shotgun (WGS) entry which is preliminary data.</text>
</comment>